<evidence type="ECO:0000259" key="7">
    <source>
        <dbReference type="PROSITE" id="PS51733"/>
    </source>
</evidence>
<dbReference type="InterPro" id="IPR008988">
    <property type="entry name" value="Transcriptional_repressor_C"/>
</dbReference>
<dbReference type="HAMAP" id="MF_00978">
    <property type="entry name" value="Bifunct_BirA"/>
    <property type="match status" value="1"/>
</dbReference>
<comment type="caution">
    <text evidence="6">Lacks conserved residue(s) required for the propagation of feature annotation.</text>
</comment>
<keyword evidence="6" id="KW-0678">Repressor</keyword>
<dbReference type="InterPro" id="IPR045864">
    <property type="entry name" value="aa-tRNA-synth_II/BPL/LPL"/>
</dbReference>
<dbReference type="GO" id="GO:0003677">
    <property type="term" value="F:DNA binding"/>
    <property type="evidence" value="ECO:0007669"/>
    <property type="project" value="UniProtKB-UniRule"/>
</dbReference>
<dbReference type="Gene3D" id="2.30.30.100">
    <property type="match status" value="1"/>
</dbReference>
<dbReference type="Gene3D" id="1.10.10.10">
    <property type="entry name" value="Winged helix-like DNA-binding domain superfamily/Winged helix DNA-binding domain"/>
    <property type="match status" value="1"/>
</dbReference>
<dbReference type="InterPro" id="IPR004408">
    <property type="entry name" value="Biotin_CoA_COase_ligase"/>
</dbReference>
<keyword evidence="6" id="KW-0804">Transcription</keyword>
<comment type="similarity">
    <text evidence="6">Belongs to the biotin--protein ligase family.</text>
</comment>
<evidence type="ECO:0000256" key="3">
    <source>
        <dbReference type="ARBA" id="ARBA00022840"/>
    </source>
</evidence>
<dbReference type="SUPFAM" id="SSF55681">
    <property type="entry name" value="Class II aaRS and biotin synthetases"/>
    <property type="match status" value="1"/>
</dbReference>
<dbReference type="Pfam" id="PF08279">
    <property type="entry name" value="HTH_11"/>
    <property type="match status" value="1"/>
</dbReference>
<evidence type="ECO:0000256" key="5">
    <source>
        <dbReference type="ARBA" id="ARBA00047846"/>
    </source>
</evidence>
<dbReference type="NCBIfam" id="TIGR00121">
    <property type="entry name" value="birA_ligase"/>
    <property type="match status" value="1"/>
</dbReference>
<keyword evidence="3 6" id="KW-0067">ATP-binding</keyword>
<dbReference type="InterPro" id="IPR004143">
    <property type="entry name" value="BPL_LPL_catalytic"/>
</dbReference>
<proteinExistence type="inferred from homology"/>
<accession>A0A2J0LIW5</accession>
<evidence type="ECO:0000313" key="8">
    <source>
        <dbReference type="EMBL" id="PIW65980.1"/>
    </source>
</evidence>
<keyword evidence="4 6" id="KW-0092">Biotin</keyword>
<dbReference type="SUPFAM" id="SSF46785">
    <property type="entry name" value="Winged helix' DNA-binding domain"/>
    <property type="match status" value="1"/>
</dbReference>
<dbReference type="InterPro" id="IPR003142">
    <property type="entry name" value="BPL_C"/>
</dbReference>
<keyword evidence="1 6" id="KW-0436">Ligase</keyword>
<dbReference type="InterPro" id="IPR013196">
    <property type="entry name" value="HTH_11"/>
</dbReference>
<feature type="binding site" evidence="6">
    <location>
        <position position="114"/>
    </location>
    <ligand>
        <name>biotin</name>
        <dbReference type="ChEBI" id="CHEBI:57586"/>
    </ligand>
</feature>
<dbReference type="Gene3D" id="3.30.930.10">
    <property type="entry name" value="Bira Bifunctional Protein, Domain 2"/>
    <property type="match status" value="1"/>
</dbReference>
<dbReference type="PANTHER" id="PTHR12835">
    <property type="entry name" value="BIOTIN PROTEIN LIGASE"/>
    <property type="match status" value="1"/>
</dbReference>
<name>A0A2J0LIW5_9BACT</name>
<evidence type="ECO:0000256" key="6">
    <source>
        <dbReference type="HAMAP-Rule" id="MF_00978"/>
    </source>
</evidence>
<dbReference type="AlphaFoldDB" id="A0A2J0LIW5"/>
<dbReference type="Pfam" id="PF02237">
    <property type="entry name" value="BPL_C"/>
    <property type="match status" value="1"/>
</dbReference>
<feature type="binding site" evidence="6">
    <location>
        <begin position="118"/>
        <end position="120"/>
    </location>
    <ligand>
        <name>biotin</name>
        <dbReference type="ChEBI" id="CHEBI:57586"/>
    </ligand>
</feature>
<dbReference type="PROSITE" id="PS51733">
    <property type="entry name" value="BPL_LPL_CATALYTIC"/>
    <property type="match status" value="1"/>
</dbReference>
<dbReference type="Pfam" id="PF03099">
    <property type="entry name" value="BPL_LplA_LipB"/>
    <property type="match status" value="1"/>
</dbReference>
<dbReference type="InterPro" id="IPR030855">
    <property type="entry name" value="Bifunct_BirA"/>
</dbReference>
<keyword evidence="2 6" id="KW-0547">Nucleotide-binding</keyword>
<feature type="domain" description="BPL/LPL catalytic" evidence="7">
    <location>
        <begin position="58"/>
        <end position="254"/>
    </location>
</feature>
<reference evidence="8 9" key="1">
    <citation type="submission" date="2017-09" db="EMBL/GenBank/DDBJ databases">
        <title>Depth-based differentiation of microbial function through sediment-hosted aquifers and enrichment of novel symbionts in the deep terrestrial subsurface.</title>
        <authorList>
            <person name="Probst A.J."/>
            <person name="Ladd B."/>
            <person name="Jarett J.K."/>
            <person name="Geller-Mcgrath D.E."/>
            <person name="Sieber C.M."/>
            <person name="Emerson J.B."/>
            <person name="Anantharaman K."/>
            <person name="Thomas B.C."/>
            <person name="Malmstrom R."/>
            <person name="Stieglmeier M."/>
            <person name="Klingl A."/>
            <person name="Woyke T."/>
            <person name="Ryan C.M."/>
            <person name="Banfield J.F."/>
        </authorList>
    </citation>
    <scope>NUCLEOTIDE SEQUENCE [LARGE SCALE GENOMIC DNA]</scope>
    <source>
        <strain evidence="8">CG12_big_fil_rev_8_21_14_0_65_43_15</strain>
    </source>
</reference>
<dbReference type="EMBL" id="PFGP01000127">
    <property type="protein sequence ID" value="PIW65980.1"/>
    <property type="molecule type" value="Genomic_DNA"/>
</dbReference>
<protein>
    <recommendedName>
        <fullName evidence="6">Bifunctional ligase/repressor BirA</fullName>
    </recommendedName>
    <alternativeName>
        <fullName evidence="6">Biotin--[acetyl-CoA-carboxylase] ligase</fullName>
        <ecNumber evidence="6">6.3.4.15</ecNumber>
    </alternativeName>
    <alternativeName>
        <fullName evidence="6">Biotin--protein ligase</fullName>
    </alternativeName>
    <alternativeName>
        <fullName evidence="6">Biotin-[acetyl-CoA carboxylase] synthetase</fullName>
    </alternativeName>
</protein>
<dbReference type="GO" id="GO:0006355">
    <property type="term" value="P:regulation of DNA-templated transcription"/>
    <property type="evidence" value="ECO:0007669"/>
    <property type="project" value="UniProtKB-UniRule"/>
</dbReference>
<feature type="binding site" evidence="6">
    <location>
        <position position="185"/>
    </location>
    <ligand>
        <name>biotin</name>
        <dbReference type="ChEBI" id="CHEBI:57586"/>
    </ligand>
</feature>
<evidence type="ECO:0000256" key="1">
    <source>
        <dbReference type="ARBA" id="ARBA00022598"/>
    </source>
</evidence>
<sequence length="319" mass="35600">MDEKILNVFRKYPDQYISGEDLSEELGVSRTAIWKHIEELRKIGYIIEAEPHSGYKLVSAPDRLLSSEISAGLDTKIIGKNILSFDTVDSTMDVAYDFAVKGTGEGVCVFAEGQKKGRGRMNRDWQSPKHKGVYLSLILRPEISPNEISKITLMVAVSVAKTIRAKTGLSALIKWPNDILIDGRKVCGILTDMSAESDIVKFLVIGIGININSKIQDLPDSATSLREFFGEKVDRIDFTRALLEELDSHYLDFMQQGFGAILEEWRNFSATLGSRVKVDFKNRHIEGQAMDVDESGALLVRLDNGFIERILSGDVILAR</sequence>
<comment type="function">
    <text evidence="6">Acts both as a biotin--[acetyl-CoA-carboxylase] ligase and a repressor.</text>
</comment>
<gene>
    <name evidence="6" type="primary">birA</name>
    <name evidence="8" type="ORF">COW11_05805</name>
</gene>
<dbReference type="GO" id="GO:0004077">
    <property type="term" value="F:biotin--[biotin carboxyl-carrier protein] ligase activity"/>
    <property type="evidence" value="ECO:0007669"/>
    <property type="project" value="UniProtKB-UniRule"/>
</dbReference>
<dbReference type="SUPFAM" id="SSF50037">
    <property type="entry name" value="C-terminal domain of transcriptional repressors"/>
    <property type="match status" value="1"/>
</dbReference>
<organism evidence="8 9">
    <name type="scientific">Candidatus Taenaricola geysiri</name>
    <dbReference type="NCBI Taxonomy" id="1974752"/>
    <lineage>
        <taxon>Bacteria</taxon>
        <taxon>Pseudomonadati</taxon>
        <taxon>Candidatus Omnitrophota</taxon>
        <taxon>Candidatus Taenaricola</taxon>
    </lineage>
</organism>
<keyword evidence="6" id="KW-0238">DNA-binding</keyword>
<keyword evidence="6" id="KW-0805">Transcription regulation</keyword>
<comment type="catalytic activity">
    <reaction evidence="5 6">
        <text>biotin + L-lysyl-[protein] + ATP = N(6)-biotinyl-L-lysyl-[protein] + AMP + diphosphate + H(+)</text>
        <dbReference type="Rhea" id="RHEA:11756"/>
        <dbReference type="Rhea" id="RHEA-COMP:9752"/>
        <dbReference type="Rhea" id="RHEA-COMP:10505"/>
        <dbReference type="ChEBI" id="CHEBI:15378"/>
        <dbReference type="ChEBI" id="CHEBI:29969"/>
        <dbReference type="ChEBI" id="CHEBI:30616"/>
        <dbReference type="ChEBI" id="CHEBI:33019"/>
        <dbReference type="ChEBI" id="CHEBI:57586"/>
        <dbReference type="ChEBI" id="CHEBI:83144"/>
        <dbReference type="ChEBI" id="CHEBI:456215"/>
        <dbReference type="EC" id="6.3.4.15"/>
    </reaction>
</comment>
<comment type="caution">
    <text evidence="8">The sequence shown here is derived from an EMBL/GenBank/DDBJ whole genome shotgun (WGS) entry which is preliminary data.</text>
</comment>
<dbReference type="InterPro" id="IPR036390">
    <property type="entry name" value="WH_DNA-bd_sf"/>
</dbReference>
<dbReference type="PANTHER" id="PTHR12835:SF5">
    <property type="entry name" value="BIOTIN--PROTEIN LIGASE"/>
    <property type="match status" value="1"/>
</dbReference>
<feature type="DNA-binding region" description="H-T-H motif" evidence="6">
    <location>
        <begin position="19"/>
        <end position="38"/>
    </location>
</feature>
<dbReference type="InterPro" id="IPR036388">
    <property type="entry name" value="WH-like_DNA-bd_sf"/>
</dbReference>
<dbReference type="CDD" id="cd16442">
    <property type="entry name" value="BPL"/>
    <property type="match status" value="1"/>
</dbReference>
<dbReference type="Proteomes" id="UP000231267">
    <property type="component" value="Unassembled WGS sequence"/>
</dbReference>
<dbReference type="GO" id="GO:0005524">
    <property type="term" value="F:ATP binding"/>
    <property type="evidence" value="ECO:0007669"/>
    <property type="project" value="UniProtKB-UniRule"/>
</dbReference>
<dbReference type="GO" id="GO:0005737">
    <property type="term" value="C:cytoplasm"/>
    <property type="evidence" value="ECO:0007669"/>
    <property type="project" value="TreeGrafter"/>
</dbReference>
<evidence type="ECO:0000256" key="4">
    <source>
        <dbReference type="ARBA" id="ARBA00023267"/>
    </source>
</evidence>
<evidence type="ECO:0000313" key="9">
    <source>
        <dbReference type="Proteomes" id="UP000231267"/>
    </source>
</evidence>
<dbReference type="EC" id="6.3.4.15" evidence="6"/>
<evidence type="ECO:0000256" key="2">
    <source>
        <dbReference type="ARBA" id="ARBA00022741"/>
    </source>
</evidence>